<evidence type="ECO:0000313" key="1">
    <source>
        <dbReference type="EMBL" id="SDH33842.1"/>
    </source>
</evidence>
<reference evidence="1 2" key="1">
    <citation type="submission" date="2016-10" db="EMBL/GenBank/DDBJ databases">
        <authorList>
            <person name="de Groot N.N."/>
        </authorList>
    </citation>
    <scope>NUCLEOTIDE SEQUENCE [LARGE SCALE GENOMIC DNA]</scope>
    <source>
        <strain evidence="1 2">L 420-91</strain>
    </source>
</reference>
<dbReference type="Proteomes" id="UP000198956">
    <property type="component" value="Unassembled WGS sequence"/>
</dbReference>
<evidence type="ECO:0000313" key="2">
    <source>
        <dbReference type="Proteomes" id="UP000198956"/>
    </source>
</evidence>
<protein>
    <submittedName>
        <fullName evidence="1">Uncharacterized protein</fullName>
    </submittedName>
</protein>
<gene>
    <name evidence="1" type="ORF">SAMN04489735_102029</name>
</gene>
<dbReference type="EMBL" id="FNDE01000020">
    <property type="protein sequence ID" value="SDH33842.1"/>
    <property type="molecule type" value="Genomic_DNA"/>
</dbReference>
<name>A0A1G8BKT3_ANETH</name>
<accession>A0A1G8BKT3</accession>
<organism evidence="1 2">
    <name type="scientific">Aneurinibacillus thermoaerophilus</name>
    <dbReference type="NCBI Taxonomy" id="143495"/>
    <lineage>
        <taxon>Bacteria</taxon>
        <taxon>Bacillati</taxon>
        <taxon>Bacillota</taxon>
        <taxon>Bacilli</taxon>
        <taxon>Bacillales</taxon>
        <taxon>Paenibacillaceae</taxon>
        <taxon>Aneurinibacillus group</taxon>
        <taxon>Aneurinibacillus</taxon>
    </lineage>
</organism>
<proteinExistence type="predicted"/>
<dbReference type="AlphaFoldDB" id="A0A1G8BKT3"/>
<sequence length="115" mass="13414">MNWTVIYDPEMVLFASDEESAYISESYDVCSIIIQGTSGTYDFHNCSEWTKTRNFLSVDGAIVEDMGECLTVENYITPVTFPRRHYYLYCRDWELILISSYGSRDSSSRRWPNCT</sequence>